<organism evidence="3 4">
    <name type="scientific">Penaeus vannamei</name>
    <name type="common">Whiteleg shrimp</name>
    <name type="synonym">Litopenaeus vannamei</name>
    <dbReference type="NCBI Taxonomy" id="6689"/>
    <lineage>
        <taxon>Eukaryota</taxon>
        <taxon>Metazoa</taxon>
        <taxon>Ecdysozoa</taxon>
        <taxon>Arthropoda</taxon>
        <taxon>Crustacea</taxon>
        <taxon>Multicrustacea</taxon>
        <taxon>Malacostraca</taxon>
        <taxon>Eumalacostraca</taxon>
        <taxon>Eucarida</taxon>
        <taxon>Decapoda</taxon>
        <taxon>Dendrobranchiata</taxon>
        <taxon>Penaeoidea</taxon>
        <taxon>Penaeidae</taxon>
        <taxon>Penaeus</taxon>
    </lineage>
</organism>
<evidence type="ECO:0000313" key="3">
    <source>
        <dbReference type="EMBL" id="ROT60608.1"/>
    </source>
</evidence>
<accession>A0A423S905</accession>
<evidence type="ECO:0000313" key="4">
    <source>
        <dbReference type="Proteomes" id="UP000283509"/>
    </source>
</evidence>
<feature type="compositionally biased region" description="Polar residues" evidence="1">
    <location>
        <begin position="185"/>
        <end position="202"/>
    </location>
</feature>
<gene>
    <name evidence="3" type="ORF">C7M84_021864</name>
</gene>
<dbReference type="InterPro" id="IPR045602">
    <property type="entry name" value="MARF1_LOTUS"/>
</dbReference>
<dbReference type="Pfam" id="PF19687">
    <property type="entry name" value="MARF1_LOTUS"/>
    <property type="match status" value="1"/>
</dbReference>
<dbReference type="InterPro" id="IPR012677">
    <property type="entry name" value="Nucleotide-bd_a/b_plait_sf"/>
</dbReference>
<feature type="domain" description="HTH OST-type" evidence="2">
    <location>
        <begin position="513"/>
        <end position="587"/>
    </location>
</feature>
<feature type="region of interest" description="Disordered" evidence="1">
    <location>
        <begin position="183"/>
        <end position="202"/>
    </location>
</feature>
<dbReference type="InterPro" id="IPR041966">
    <property type="entry name" value="LOTUS-like"/>
</dbReference>
<feature type="compositionally biased region" description="Pro residues" evidence="1">
    <location>
        <begin position="997"/>
        <end position="1010"/>
    </location>
</feature>
<dbReference type="GO" id="GO:0003676">
    <property type="term" value="F:nucleic acid binding"/>
    <property type="evidence" value="ECO:0007669"/>
    <property type="project" value="InterPro"/>
</dbReference>
<evidence type="ECO:0000259" key="2">
    <source>
        <dbReference type="PROSITE" id="PS51644"/>
    </source>
</evidence>
<feature type="region of interest" description="Disordered" evidence="1">
    <location>
        <begin position="967"/>
        <end position="1014"/>
    </location>
</feature>
<feature type="domain" description="HTH OST-type" evidence="2">
    <location>
        <begin position="892"/>
        <end position="965"/>
    </location>
</feature>
<dbReference type="Pfam" id="PF12872">
    <property type="entry name" value="OST-HTH"/>
    <property type="match status" value="4"/>
</dbReference>
<reference evidence="3 4" key="2">
    <citation type="submission" date="2019-01" db="EMBL/GenBank/DDBJ databases">
        <title>The decoding of complex shrimp genome reveals the adaptation for benthos swimmer, frequently molting mechanism and breeding impact on genome.</title>
        <authorList>
            <person name="Sun Y."/>
            <person name="Gao Y."/>
            <person name="Yu Y."/>
        </authorList>
    </citation>
    <scope>NUCLEOTIDE SEQUENCE [LARGE SCALE GENOMIC DNA]</scope>
    <source>
        <tissue evidence="3">Muscle</tissue>
    </source>
</reference>
<protein>
    <submittedName>
        <fullName evidence="3">Limkain-b1</fullName>
    </submittedName>
</protein>
<keyword evidence="4" id="KW-1185">Reference proteome</keyword>
<dbReference type="InterPro" id="IPR034191">
    <property type="entry name" value="MARF1_RRM2"/>
</dbReference>
<dbReference type="CDD" id="cd12256">
    <property type="entry name" value="RRM2_LKAP"/>
    <property type="match status" value="1"/>
</dbReference>
<dbReference type="STRING" id="6689.A0A423S905"/>
<reference evidence="3 4" key="1">
    <citation type="submission" date="2018-04" db="EMBL/GenBank/DDBJ databases">
        <authorList>
            <person name="Zhang X."/>
            <person name="Yuan J."/>
            <person name="Li F."/>
            <person name="Xiang J."/>
        </authorList>
    </citation>
    <scope>NUCLEOTIDE SEQUENCE [LARGE SCALE GENOMIC DNA]</scope>
    <source>
        <tissue evidence="3">Muscle</tissue>
    </source>
</reference>
<name>A0A423S905_PENVA</name>
<dbReference type="Gene3D" id="3.30.70.330">
    <property type="match status" value="1"/>
</dbReference>
<feature type="domain" description="HTH OST-type" evidence="2">
    <location>
        <begin position="751"/>
        <end position="825"/>
    </location>
</feature>
<dbReference type="InterPro" id="IPR035979">
    <property type="entry name" value="RBD_domain_sf"/>
</dbReference>
<dbReference type="InterPro" id="IPR025605">
    <property type="entry name" value="OST-HTH/LOTUS_dom"/>
</dbReference>
<dbReference type="SUPFAM" id="SSF54928">
    <property type="entry name" value="RNA-binding domain, RBD"/>
    <property type="match status" value="1"/>
</dbReference>
<evidence type="ECO:0000256" key="1">
    <source>
        <dbReference type="SAM" id="MobiDB-lite"/>
    </source>
</evidence>
<dbReference type="Proteomes" id="UP000283509">
    <property type="component" value="Unassembled WGS sequence"/>
</dbReference>
<feature type="domain" description="HTH OST-type" evidence="2">
    <location>
        <begin position="673"/>
        <end position="748"/>
    </location>
</feature>
<comment type="caution">
    <text evidence="3">The sequence shown here is derived from an EMBL/GenBank/DDBJ whole genome shotgun (WGS) entry which is preliminary data.</text>
</comment>
<dbReference type="CDD" id="cd08824">
    <property type="entry name" value="LOTUS"/>
    <property type="match status" value="1"/>
</dbReference>
<dbReference type="EMBL" id="QCYY01004677">
    <property type="protein sequence ID" value="ROT60608.1"/>
    <property type="molecule type" value="Genomic_DNA"/>
</dbReference>
<dbReference type="Gene3D" id="3.30.420.610">
    <property type="entry name" value="LOTUS domain-like"/>
    <property type="match status" value="3"/>
</dbReference>
<dbReference type="AlphaFoldDB" id="A0A423S905"/>
<proteinExistence type="predicted"/>
<dbReference type="PROSITE" id="PS51644">
    <property type="entry name" value="HTH_OST"/>
    <property type="match status" value="5"/>
</dbReference>
<feature type="compositionally biased region" description="Polar residues" evidence="1">
    <location>
        <begin position="975"/>
        <end position="994"/>
    </location>
</feature>
<feature type="domain" description="HTH OST-type" evidence="2">
    <location>
        <begin position="589"/>
        <end position="664"/>
    </location>
</feature>
<sequence>MLEGCYYDSWAKKRLDGEDVYGSKIYCTFGKNFDKEGSPKVDIRQLQHQISRDRGQESLDTWKPVNSQIFPNPSQAGMGDTGTASLSWRVRDPVSDSALQPYTAFKSYGKNPAMSLSDQHFGSCQRAFRNNNCRIQSQSSMSGSSSNFGLSRVDCNSHSEGNNRDIVQPLYLDKTPEQFKKGRSQRIQFRMSSPPSFSFNTRTPDSYTLDSSLRARSPSPLLWSGMSPVKPVWSPSPTVDAQGQILYGLKELSLGEGVIDTSLATVQQVPVELQVTNLDQNIDAREMKRILFTIFRDHVMVLHVSVFVQSDGNLAATLRVPSQQDAQYAISQLHRKKIGAKRIIISYVNQNQPSPELKRSKVIALLQEVPGKKLPLFKFRELYERRFHETIGVSEMYNMRDIVTVSDNSTGRMVSLHPEFRHMSSPILTESAQEESHSGSLPLASLVDCYEAEIGPVDEAEDGVPLEHLVSCLPGVCIMTATGGFKYVQWVENKVTDEAEELARCVSPPLVGQLALFSRELVDLLKTFPYCRLPFSRFIPAYHHHFGRQCRVADYGFTKLADLFEALPHVVQVLGEGNKRILTLAHKAQVKRFSSDLLRVLKGQPTKAITLEAFPVAYEKALTRTWNVIDYGVCDVEDLLTEVSETTVIVTRSGTETTIAIPKREQTPEEIERTRQFAAEVVELLRHSPQCKMQFNRFIPAYHHHFGRQCRVADYGFSKLIELFEAIPDVLQVYDDEEDGEKQLQLVERERVRVLGDQVGAVVRGAPRQAIRISALTQVFTRYYGYSLKPSHYGGNTLEELIGKLRNHVKLVETGDEPVVALVDRGYVHEIMVRARKLLWEDSSCSYPLDKFVQTYTDRYGHPPSIEVIRRDLEDVLVIEGEGEEAKVNLVPLQMFARDLLTLLHEAGGRMLLLNFDTAYLDRFGVACRPATYGFPNIVALVQALGDLVAVRGRGTKRILVLNRDSAPSPPSFHIPTSSSSFYGDNTEGASANSDAKPPPPSHLPPPNKVTPPQQCDYQRYIQEANSNSHLMMGMNAPTPHPSYQPSSPVHQQAFSYVGPDVVTSIPSYAPTVPCSLHGANTSHELGKYASLSCWSLGSSTPPAPLLGTMAPPISIHMLDELSKQAGKLNEEYAAPPSASELPPPELFTQMHPQEQMAAQVTAPDNCNQSLSLSPHPPPNPLLFFL</sequence>
<dbReference type="OrthoDB" id="549353at2759"/>